<evidence type="ECO:0000313" key="7">
    <source>
        <dbReference type="Proteomes" id="UP001082899"/>
    </source>
</evidence>
<evidence type="ECO:0000313" key="6">
    <source>
        <dbReference type="EMBL" id="MCY0389205.1"/>
    </source>
</evidence>
<evidence type="ECO:0000256" key="2">
    <source>
        <dbReference type="ARBA" id="ARBA00023015"/>
    </source>
</evidence>
<dbReference type="Pfam" id="PF00126">
    <property type="entry name" value="HTH_1"/>
    <property type="match status" value="1"/>
</dbReference>
<dbReference type="Gene3D" id="3.40.190.290">
    <property type="match status" value="1"/>
</dbReference>
<keyword evidence="3" id="KW-0238">DNA-binding</keyword>
<evidence type="ECO:0000259" key="5">
    <source>
        <dbReference type="PROSITE" id="PS50931"/>
    </source>
</evidence>
<evidence type="ECO:0000256" key="1">
    <source>
        <dbReference type="ARBA" id="ARBA00009437"/>
    </source>
</evidence>
<keyword evidence="7" id="KW-1185">Reference proteome</keyword>
<feature type="domain" description="HTH lysR-type" evidence="5">
    <location>
        <begin position="14"/>
        <end position="71"/>
    </location>
</feature>
<dbReference type="Proteomes" id="UP001082899">
    <property type="component" value="Unassembled WGS sequence"/>
</dbReference>
<dbReference type="InterPro" id="IPR036390">
    <property type="entry name" value="WH_DNA-bd_sf"/>
</dbReference>
<protein>
    <submittedName>
        <fullName evidence="6">LysR family transcriptional regulator</fullName>
    </submittedName>
</protein>
<dbReference type="PRINTS" id="PR00039">
    <property type="entry name" value="HTHLYSR"/>
</dbReference>
<dbReference type="SUPFAM" id="SSF46785">
    <property type="entry name" value="Winged helix' DNA-binding domain"/>
    <property type="match status" value="1"/>
</dbReference>
<dbReference type="InterPro" id="IPR005119">
    <property type="entry name" value="LysR_subst-bd"/>
</dbReference>
<dbReference type="Pfam" id="PF03466">
    <property type="entry name" value="LysR_substrate"/>
    <property type="match status" value="1"/>
</dbReference>
<reference evidence="6" key="1">
    <citation type="submission" date="2022-11" db="EMBL/GenBank/DDBJ databases">
        <title>Robbsia betulipollinis sp. nov., isolated from pollen of birch (Betula pendula).</title>
        <authorList>
            <person name="Shi H."/>
            <person name="Ambika Manirajan B."/>
            <person name="Ratering S."/>
            <person name="Geissler-Plaum R."/>
            <person name="Schnell S."/>
        </authorList>
    </citation>
    <scope>NUCLEOTIDE SEQUENCE</scope>
    <source>
        <strain evidence="6">Bb-Pol-6</strain>
    </source>
</reference>
<comment type="similarity">
    <text evidence="1">Belongs to the LysR transcriptional regulatory family.</text>
</comment>
<dbReference type="SUPFAM" id="SSF53850">
    <property type="entry name" value="Periplasmic binding protein-like II"/>
    <property type="match status" value="1"/>
</dbReference>
<evidence type="ECO:0000256" key="3">
    <source>
        <dbReference type="ARBA" id="ARBA00023125"/>
    </source>
</evidence>
<organism evidence="6 7">
    <name type="scientific">Robbsia betulipollinis</name>
    <dbReference type="NCBI Taxonomy" id="2981849"/>
    <lineage>
        <taxon>Bacteria</taxon>
        <taxon>Pseudomonadati</taxon>
        <taxon>Pseudomonadota</taxon>
        <taxon>Betaproteobacteria</taxon>
        <taxon>Burkholderiales</taxon>
        <taxon>Burkholderiaceae</taxon>
        <taxon>Robbsia</taxon>
    </lineage>
</organism>
<dbReference type="RefSeq" id="WP_267849106.1">
    <property type="nucleotide sequence ID" value="NZ_JAPMXC010000010.1"/>
</dbReference>
<evidence type="ECO:0000256" key="4">
    <source>
        <dbReference type="ARBA" id="ARBA00023163"/>
    </source>
</evidence>
<dbReference type="InterPro" id="IPR036388">
    <property type="entry name" value="WH-like_DNA-bd_sf"/>
</dbReference>
<gene>
    <name evidence="6" type="ORF">OVY01_18830</name>
</gene>
<dbReference type="PANTHER" id="PTHR30126">
    <property type="entry name" value="HTH-TYPE TRANSCRIPTIONAL REGULATOR"/>
    <property type="match status" value="1"/>
</dbReference>
<accession>A0ABT3ZSK0</accession>
<proteinExistence type="inferred from homology"/>
<dbReference type="Gene3D" id="1.10.10.10">
    <property type="entry name" value="Winged helix-like DNA-binding domain superfamily/Winged helix DNA-binding domain"/>
    <property type="match status" value="1"/>
</dbReference>
<comment type="caution">
    <text evidence="6">The sequence shown here is derived from an EMBL/GenBank/DDBJ whole genome shotgun (WGS) entry which is preliminary data.</text>
</comment>
<dbReference type="EMBL" id="JAPMXC010000010">
    <property type="protein sequence ID" value="MCY0389205.1"/>
    <property type="molecule type" value="Genomic_DNA"/>
</dbReference>
<dbReference type="InterPro" id="IPR000847">
    <property type="entry name" value="LysR_HTH_N"/>
</dbReference>
<dbReference type="PANTHER" id="PTHR30126:SF91">
    <property type="entry name" value="LYSR FAMILY TRANSCRIPTIONAL REGULATOR"/>
    <property type="match status" value="1"/>
</dbReference>
<name>A0ABT3ZSK0_9BURK</name>
<sequence length="320" mass="34577">MPKPPDTPQKARGPTLDQLQVFAAVADAGSFSLAAQRLERAQSAVSYTVANLEALLGLTLFERTRRRPVLTEAGRAILADARRVDTTMHDLQARAAGLTLGLEAEVSLAVDVMFPIDPLVGILEDFARVFPTVTLRLRMEPLGGVLKLVVERECELGISGPLGSWPDAIAPNLLGAISLISVAAPGHPLARRDGRIPTHELREHTQLVLTDRSRLAEGPMHGVYANHSWRIGDLGAKHRLLLAGLGWGGMPRHLVAADLAAGRLVRIRPADRHAFAYSLYLIARADTHPRPAARWLAERITALAPFDWPAPEAADADAPS</sequence>
<keyword evidence="4" id="KW-0804">Transcription</keyword>
<keyword evidence="2" id="KW-0805">Transcription regulation</keyword>
<dbReference type="PROSITE" id="PS50931">
    <property type="entry name" value="HTH_LYSR"/>
    <property type="match status" value="1"/>
</dbReference>